<evidence type="ECO:0000259" key="1">
    <source>
        <dbReference type="Pfam" id="PF12728"/>
    </source>
</evidence>
<comment type="caution">
    <text evidence="2">The sequence shown here is derived from an EMBL/GenBank/DDBJ whole genome shotgun (WGS) entry which is preliminary data.</text>
</comment>
<proteinExistence type="predicted"/>
<protein>
    <recommendedName>
        <fullName evidence="1">Helix-turn-helix domain-containing protein</fullName>
    </recommendedName>
</protein>
<dbReference type="RefSeq" id="WP_065394028.1">
    <property type="nucleotide sequence ID" value="NZ_MAYH01000012.1"/>
</dbReference>
<organism evidence="2 3">
    <name type="scientific">Chryseobacterium artocarpi</name>
    <dbReference type="NCBI Taxonomy" id="1414727"/>
    <lineage>
        <taxon>Bacteria</taxon>
        <taxon>Pseudomonadati</taxon>
        <taxon>Bacteroidota</taxon>
        <taxon>Flavobacteriia</taxon>
        <taxon>Flavobacteriales</taxon>
        <taxon>Weeksellaceae</taxon>
        <taxon>Chryseobacterium group</taxon>
        <taxon>Chryseobacterium</taxon>
    </lineage>
</organism>
<name>A0A1B8ZXN7_9FLAO</name>
<dbReference type="OrthoDB" id="1524679at2"/>
<dbReference type="EMBL" id="MAYH01000012">
    <property type="protein sequence ID" value="OCA76358.1"/>
    <property type="molecule type" value="Genomic_DNA"/>
</dbReference>
<evidence type="ECO:0000313" key="3">
    <source>
        <dbReference type="Proteomes" id="UP000092651"/>
    </source>
</evidence>
<sequence length="92" mass="10938">METLTKNDLEVLKNQLITELERLIDLKINGEAEKEREEFGWMRSKTIRKKLNISAATLQNLRITGKIRFKKLLGSYYYNKEDLQKLFSDENE</sequence>
<accession>A0A1B8ZXN7</accession>
<dbReference type="PANTHER" id="PTHR34585">
    <property type="match status" value="1"/>
</dbReference>
<keyword evidence="3" id="KW-1185">Reference proteome</keyword>
<dbReference type="InterPro" id="IPR041657">
    <property type="entry name" value="HTH_17"/>
</dbReference>
<evidence type="ECO:0000313" key="2">
    <source>
        <dbReference type="EMBL" id="OCA76358.1"/>
    </source>
</evidence>
<dbReference type="Pfam" id="PF12728">
    <property type="entry name" value="HTH_17"/>
    <property type="match status" value="1"/>
</dbReference>
<dbReference type="PANTHER" id="PTHR34585:SF22">
    <property type="entry name" value="HELIX-TURN-HELIX DOMAIN-CONTAINING PROTEIN"/>
    <property type="match status" value="1"/>
</dbReference>
<reference evidence="2 3" key="1">
    <citation type="submission" date="2016-07" db="EMBL/GenBank/DDBJ databases">
        <authorList>
            <person name="Jeong J.-J."/>
            <person name="Kim D.W."/>
            <person name="Sang M.K."/>
            <person name="Choi I.-G."/>
            <person name="Kim K.D."/>
        </authorList>
    </citation>
    <scope>NUCLEOTIDE SEQUENCE [LARGE SCALE GENOMIC DNA]</scope>
    <source>
        <strain evidence="2 3">UTM-3</strain>
    </source>
</reference>
<feature type="domain" description="Helix-turn-helix" evidence="1">
    <location>
        <begin position="41"/>
        <end position="87"/>
    </location>
</feature>
<gene>
    <name evidence="2" type="ORF">BBI01_06605</name>
</gene>
<dbReference type="Proteomes" id="UP000092651">
    <property type="component" value="Unassembled WGS sequence"/>
</dbReference>
<dbReference type="AlphaFoldDB" id="A0A1B8ZXN7"/>